<dbReference type="Proteomes" id="UP000580043">
    <property type="component" value="Unassembled WGS sequence"/>
</dbReference>
<name>A0A848G675_9RHOO</name>
<dbReference type="InterPro" id="IPR018968">
    <property type="entry name" value="Phasin"/>
</dbReference>
<dbReference type="RefSeq" id="WP_169144786.1">
    <property type="nucleotide sequence ID" value="NZ_JABBGA010000003.1"/>
</dbReference>
<organism evidence="2 3">
    <name type="scientific">Zoogloea dura</name>
    <dbReference type="NCBI Taxonomy" id="2728840"/>
    <lineage>
        <taxon>Bacteria</taxon>
        <taxon>Pseudomonadati</taxon>
        <taxon>Pseudomonadota</taxon>
        <taxon>Betaproteobacteria</taxon>
        <taxon>Rhodocyclales</taxon>
        <taxon>Zoogloeaceae</taxon>
        <taxon>Zoogloea</taxon>
    </lineage>
</organism>
<dbReference type="AlphaFoldDB" id="A0A848G675"/>
<comment type="caution">
    <text evidence="2">The sequence shown here is derived from an EMBL/GenBank/DDBJ whole genome shotgun (WGS) entry which is preliminary data.</text>
</comment>
<proteinExistence type="predicted"/>
<keyword evidence="3" id="KW-1185">Reference proteome</keyword>
<dbReference type="Pfam" id="PF09361">
    <property type="entry name" value="Phasin_2"/>
    <property type="match status" value="1"/>
</dbReference>
<evidence type="ECO:0000259" key="1">
    <source>
        <dbReference type="Pfam" id="PF09361"/>
    </source>
</evidence>
<reference evidence="2 3" key="1">
    <citation type="submission" date="2020-04" db="EMBL/GenBank/DDBJ databases">
        <title>Zoogloea sp. G-4-1-14 isolated from soil.</title>
        <authorList>
            <person name="Dahal R.H."/>
        </authorList>
    </citation>
    <scope>NUCLEOTIDE SEQUENCE [LARGE SCALE GENOMIC DNA]</scope>
    <source>
        <strain evidence="2 3">G-4-1-14</strain>
    </source>
</reference>
<evidence type="ECO:0000313" key="3">
    <source>
        <dbReference type="Proteomes" id="UP000580043"/>
    </source>
</evidence>
<protein>
    <submittedName>
        <fullName evidence="2">Phasin family protein</fullName>
    </submittedName>
</protein>
<dbReference type="NCBIfam" id="TIGR01841">
    <property type="entry name" value="phasin"/>
    <property type="match status" value="1"/>
</dbReference>
<gene>
    <name evidence="2" type="ORF">HHL15_05275</name>
</gene>
<evidence type="ECO:0000313" key="2">
    <source>
        <dbReference type="EMBL" id="NML25141.1"/>
    </source>
</evidence>
<dbReference type="EMBL" id="JABBGA010000003">
    <property type="protein sequence ID" value="NML25141.1"/>
    <property type="molecule type" value="Genomic_DNA"/>
</dbReference>
<feature type="domain" description="Phasin" evidence="1">
    <location>
        <begin position="11"/>
        <end position="103"/>
    </location>
</feature>
<dbReference type="InterPro" id="IPR010127">
    <property type="entry name" value="Phasin_subfam-1"/>
</dbReference>
<accession>A0A848G675</accession>
<sequence length="156" mass="16769">MITLESMLANPGKDNLDAVSSLYLGAFVAAQRLVALNIRATQSLMESNMSSVQALARARNLENWQEAQSAATQQLVNQIVGYAGDFNEVVAENQKELTSLLQAAPPVPASGKPAANLLAMSEVVQTMLDAALHSRNAMLDMAMRVDQRRQDAAPES</sequence>